<organism evidence="1 2">
    <name type="scientific">Umezakia ovalisporum FSS-62</name>
    <dbReference type="NCBI Taxonomy" id="2971776"/>
    <lineage>
        <taxon>Bacteria</taxon>
        <taxon>Bacillati</taxon>
        <taxon>Cyanobacteriota</taxon>
        <taxon>Cyanophyceae</taxon>
        <taxon>Nostocales</taxon>
        <taxon>Nodulariaceae</taxon>
        <taxon>Umezakia</taxon>
    </lineage>
</organism>
<evidence type="ECO:0000313" key="2">
    <source>
        <dbReference type="Proteomes" id="UP001159370"/>
    </source>
</evidence>
<protein>
    <submittedName>
        <fullName evidence="1">Uncharacterized protein</fullName>
    </submittedName>
</protein>
<evidence type="ECO:0000313" key="1">
    <source>
        <dbReference type="EMBL" id="MDH6062887.1"/>
    </source>
</evidence>
<sequence length="111" mass="10990">MQASDDVTLGDNSILDASGNVVMEADLGTGDVGTGVAVSLNGGITGNSLTVTTGDDGDTINLNEAAQVTTINTSVGNDVINFGNGGNTLNQFAELVTVDGGTGTNTLNINN</sequence>
<reference evidence="1 2" key="1">
    <citation type="journal article" date="2023" name="J. Phycol.">
        <title>Chrysosporum ovalisporum is synonymous with the true-branching cyanobacterium Umezakia natans (Nostocales/Aphanizomenonaceae).</title>
        <authorList>
            <person name="McGregor G.B."/>
            <person name="Sendall B.C."/>
            <person name="Niiyama Y."/>
            <person name="Tuji A."/>
            <person name="Willis A."/>
        </authorList>
    </citation>
    <scope>NUCLEOTIDE SEQUENCE [LARGE SCALE GENOMIC DNA]</scope>
    <source>
        <strain evidence="1 2">FSS-62</strain>
    </source>
</reference>
<dbReference type="EMBL" id="JANQDL010000027">
    <property type="protein sequence ID" value="MDH6062887.1"/>
    <property type="molecule type" value="Genomic_DNA"/>
</dbReference>
<accession>A0AA43GW97</accession>
<proteinExistence type="predicted"/>
<gene>
    <name evidence="1" type="ORF">NWP23_03605</name>
</gene>
<dbReference type="RefSeq" id="WP_280652650.1">
    <property type="nucleotide sequence ID" value="NZ_JANQDL010000027.1"/>
</dbReference>
<dbReference type="AlphaFoldDB" id="A0AA43GW97"/>
<dbReference type="Proteomes" id="UP001159370">
    <property type="component" value="Unassembled WGS sequence"/>
</dbReference>
<dbReference type="GeneID" id="83686687"/>
<comment type="caution">
    <text evidence="1">The sequence shown here is derived from an EMBL/GenBank/DDBJ whole genome shotgun (WGS) entry which is preliminary data.</text>
</comment>
<name>A0AA43GW97_9CYAN</name>